<sequence>MSSGARILAIGGHAPVIEPDAVVLAGATVVGDVRVGARSSVWYAAVLRADQGPVGIGTDSNVQDGAVLHADPGYPATIGDRVTIGHAAVVHGATVEDDCIVGMGAVLLNGVHVGRGSIVAAGSVLAPGTRVSPGSLALGSPAKVRRDVRPDEVELIAKSWRDYVALARAHVGAPASH</sequence>
<dbReference type="CDD" id="cd04645">
    <property type="entry name" value="LbH_gamma_CA_like"/>
    <property type="match status" value="1"/>
</dbReference>
<dbReference type="InterPro" id="IPR050484">
    <property type="entry name" value="Transf_Hexapept/Carb_Anhydrase"/>
</dbReference>
<dbReference type="EMBL" id="BONZ01000078">
    <property type="protein sequence ID" value="GIH19255.1"/>
    <property type="molecule type" value="Genomic_DNA"/>
</dbReference>
<reference evidence="1" key="1">
    <citation type="submission" date="2021-01" db="EMBL/GenBank/DDBJ databases">
        <title>Whole genome shotgun sequence of Rugosimonospora africana NBRC 104875.</title>
        <authorList>
            <person name="Komaki H."/>
            <person name="Tamura T."/>
        </authorList>
    </citation>
    <scope>NUCLEOTIDE SEQUENCE</scope>
    <source>
        <strain evidence="1">NBRC 104875</strain>
    </source>
</reference>
<keyword evidence="2" id="KW-1185">Reference proteome</keyword>
<organism evidence="1 2">
    <name type="scientific">Rugosimonospora africana</name>
    <dbReference type="NCBI Taxonomy" id="556532"/>
    <lineage>
        <taxon>Bacteria</taxon>
        <taxon>Bacillati</taxon>
        <taxon>Actinomycetota</taxon>
        <taxon>Actinomycetes</taxon>
        <taxon>Micromonosporales</taxon>
        <taxon>Micromonosporaceae</taxon>
        <taxon>Rugosimonospora</taxon>
    </lineage>
</organism>
<dbReference type="SUPFAM" id="SSF51161">
    <property type="entry name" value="Trimeric LpxA-like enzymes"/>
    <property type="match status" value="1"/>
</dbReference>
<accession>A0A8J3VUG4</accession>
<evidence type="ECO:0000313" key="1">
    <source>
        <dbReference type="EMBL" id="GIH19255.1"/>
    </source>
</evidence>
<dbReference type="Gene3D" id="2.160.10.10">
    <property type="entry name" value="Hexapeptide repeat proteins"/>
    <property type="match status" value="1"/>
</dbReference>
<dbReference type="Proteomes" id="UP000642748">
    <property type="component" value="Unassembled WGS sequence"/>
</dbReference>
<protein>
    <submittedName>
        <fullName evidence="1">Gamma carbonic anhydrase family protein</fullName>
    </submittedName>
</protein>
<dbReference type="PANTHER" id="PTHR13061">
    <property type="entry name" value="DYNACTIN SUBUNIT P25"/>
    <property type="match status" value="1"/>
</dbReference>
<dbReference type="InterPro" id="IPR011004">
    <property type="entry name" value="Trimer_LpxA-like_sf"/>
</dbReference>
<dbReference type="AlphaFoldDB" id="A0A8J3VUG4"/>
<name>A0A8J3VUG4_9ACTN</name>
<dbReference type="Pfam" id="PF00132">
    <property type="entry name" value="Hexapep"/>
    <property type="match status" value="1"/>
</dbReference>
<dbReference type="InterPro" id="IPR047324">
    <property type="entry name" value="LbH_gamma_CA-like"/>
</dbReference>
<dbReference type="PANTHER" id="PTHR13061:SF29">
    <property type="entry name" value="GAMMA CARBONIC ANHYDRASE-LIKE 1, MITOCHONDRIAL-RELATED"/>
    <property type="match status" value="1"/>
</dbReference>
<evidence type="ECO:0000313" key="2">
    <source>
        <dbReference type="Proteomes" id="UP000642748"/>
    </source>
</evidence>
<proteinExistence type="predicted"/>
<gene>
    <name evidence="1" type="ORF">Raf01_74270</name>
</gene>
<dbReference type="RefSeq" id="WP_203922725.1">
    <property type="nucleotide sequence ID" value="NZ_BONZ01000078.1"/>
</dbReference>
<dbReference type="InterPro" id="IPR001451">
    <property type="entry name" value="Hexapep"/>
</dbReference>
<comment type="caution">
    <text evidence="1">The sequence shown here is derived from an EMBL/GenBank/DDBJ whole genome shotgun (WGS) entry which is preliminary data.</text>
</comment>